<dbReference type="InterPro" id="IPR013149">
    <property type="entry name" value="ADH-like_C"/>
</dbReference>
<dbReference type="PANTHER" id="PTHR48106">
    <property type="entry name" value="QUINONE OXIDOREDUCTASE PIG3-RELATED"/>
    <property type="match status" value="1"/>
</dbReference>
<evidence type="ECO:0000256" key="2">
    <source>
        <dbReference type="ARBA" id="ARBA00023002"/>
    </source>
</evidence>
<dbReference type="InterPro" id="IPR036291">
    <property type="entry name" value="NAD(P)-bd_dom_sf"/>
</dbReference>
<comment type="caution">
    <text evidence="4">The sequence shown here is derived from an EMBL/GenBank/DDBJ whole genome shotgun (WGS) entry which is preliminary data.</text>
</comment>
<dbReference type="GO" id="GO:0005829">
    <property type="term" value="C:cytosol"/>
    <property type="evidence" value="ECO:0007669"/>
    <property type="project" value="TreeGrafter"/>
</dbReference>
<proteinExistence type="predicted"/>
<dbReference type="CDD" id="cd05286">
    <property type="entry name" value="QOR2"/>
    <property type="match status" value="1"/>
</dbReference>
<dbReference type="Gene3D" id="3.90.180.10">
    <property type="entry name" value="Medium-chain alcohol dehydrogenases, catalytic domain"/>
    <property type="match status" value="1"/>
</dbReference>
<dbReference type="RefSeq" id="WP_132858367.1">
    <property type="nucleotide sequence ID" value="NZ_SMGR01000001.1"/>
</dbReference>
<reference evidence="4 5" key="1">
    <citation type="submission" date="2019-03" db="EMBL/GenBank/DDBJ databases">
        <title>Genomic Encyclopedia of Archaeal and Bacterial Type Strains, Phase II (KMG-II): from individual species to whole genera.</title>
        <authorList>
            <person name="Goeker M."/>
        </authorList>
    </citation>
    <scope>NUCLEOTIDE SEQUENCE [LARGE SCALE GENOMIC DNA]</scope>
    <source>
        <strain evidence="4 5">DSM 26433</strain>
    </source>
</reference>
<dbReference type="PANTHER" id="PTHR48106:SF13">
    <property type="entry name" value="QUINONE OXIDOREDUCTASE-RELATED"/>
    <property type="match status" value="1"/>
</dbReference>
<dbReference type="GO" id="GO:0070402">
    <property type="term" value="F:NADPH binding"/>
    <property type="evidence" value="ECO:0007669"/>
    <property type="project" value="TreeGrafter"/>
</dbReference>
<keyword evidence="2" id="KW-0560">Oxidoreductase</keyword>
<evidence type="ECO:0000313" key="4">
    <source>
        <dbReference type="EMBL" id="TCL08221.1"/>
    </source>
</evidence>
<dbReference type="GO" id="GO:0035925">
    <property type="term" value="F:mRNA 3'-UTR AU-rich region binding"/>
    <property type="evidence" value="ECO:0007669"/>
    <property type="project" value="TreeGrafter"/>
</dbReference>
<dbReference type="SUPFAM" id="SSF50129">
    <property type="entry name" value="GroES-like"/>
    <property type="match status" value="1"/>
</dbReference>
<dbReference type="FunFam" id="3.40.50.720:FF:000053">
    <property type="entry name" value="Quinone oxidoreductase 1"/>
    <property type="match status" value="1"/>
</dbReference>
<organism evidence="4 5">
    <name type="scientific">Shimia isoporae</name>
    <dbReference type="NCBI Taxonomy" id="647720"/>
    <lineage>
        <taxon>Bacteria</taxon>
        <taxon>Pseudomonadati</taxon>
        <taxon>Pseudomonadota</taxon>
        <taxon>Alphaproteobacteria</taxon>
        <taxon>Rhodobacterales</taxon>
        <taxon>Roseobacteraceae</taxon>
    </lineage>
</organism>
<dbReference type="InterPro" id="IPR020843">
    <property type="entry name" value="ER"/>
</dbReference>
<dbReference type="GO" id="GO:0008270">
    <property type="term" value="F:zinc ion binding"/>
    <property type="evidence" value="ECO:0007669"/>
    <property type="project" value="InterPro"/>
</dbReference>
<dbReference type="OrthoDB" id="9805883at2"/>
<dbReference type="PROSITE" id="PS01162">
    <property type="entry name" value="QOR_ZETA_CRYSTAL"/>
    <property type="match status" value="1"/>
</dbReference>
<dbReference type="SUPFAM" id="SSF51735">
    <property type="entry name" value="NAD(P)-binding Rossmann-fold domains"/>
    <property type="match status" value="1"/>
</dbReference>
<dbReference type="InterPro" id="IPR002364">
    <property type="entry name" value="Quin_OxRdtase/zeta-crystal_CS"/>
</dbReference>
<feature type="domain" description="Enoyl reductase (ER)" evidence="3">
    <location>
        <begin position="11"/>
        <end position="322"/>
    </location>
</feature>
<dbReference type="EMBL" id="SMGR01000001">
    <property type="protein sequence ID" value="TCL08221.1"/>
    <property type="molecule type" value="Genomic_DNA"/>
</dbReference>
<evidence type="ECO:0000313" key="5">
    <source>
        <dbReference type="Proteomes" id="UP000295673"/>
    </source>
</evidence>
<dbReference type="GO" id="GO:0003960">
    <property type="term" value="F:quinone reductase (NADPH) activity"/>
    <property type="evidence" value="ECO:0007669"/>
    <property type="project" value="InterPro"/>
</dbReference>
<dbReference type="Pfam" id="PF00107">
    <property type="entry name" value="ADH_zinc_N"/>
    <property type="match status" value="1"/>
</dbReference>
<dbReference type="Pfam" id="PF08240">
    <property type="entry name" value="ADH_N"/>
    <property type="match status" value="1"/>
</dbReference>
<accession>A0A4R1NKP3</accession>
<dbReference type="AlphaFoldDB" id="A0A4R1NKP3"/>
<evidence type="ECO:0000259" key="3">
    <source>
        <dbReference type="SMART" id="SM00829"/>
    </source>
</evidence>
<keyword evidence="1" id="KW-0521">NADP</keyword>
<dbReference type="InterPro" id="IPR013154">
    <property type="entry name" value="ADH-like_N"/>
</dbReference>
<dbReference type="SMART" id="SM00829">
    <property type="entry name" value="PKS_ER"/>
    <property type="match status" value="1"/>
</dbReference>
<protein>
    <submittedName>
        <fullName evidence="4">NADPH2:quinone reductase</fullName>
    </submittedName>
</protein>
<keyword evidence="5" id="KW-1185">Reference proteome</keyword>
<evidence type="ECO:0000256" key="1">
    <source>
        <dbReference type="ARBA" id="ARBA00022857"/>
    </source>
</evidence>
<dbReference type="InterPro" id="IPR011032">
    <property type="entry name" value="GroES-like_sf"/>
</dbReference>
<name>A0A4R1NKP3_9RHOB</name>
<dbReference type="InterPro" id="IPR047618">
    <property type="entry name" value="QOR-like"/>
</dbReference>
<dbReference type="Proteomes" id="UP000295673">
    <property type="component" value="Unassembled WGS sequence"/>
</dbReference>
<sequence>MAKAIVIREHGASDVLRYEDITLAAPAAGQLRLRQTAIGVNFHDVYVRSGLYKTLPLPGTPGCEAVGIVEDIGTGVEGFAIGDRVAYVSSAYGAYASHRLLDASLAIKVPAGLPDGLVATNLLRAMTVDMLIAQVCRVKQGDTILVQAAAGGVGRLLSQWASHLGATVIGTVGTAEKAKQAKASGCAHTILYRETDFVEAVGNLTRGQGVDVVFDSVGKDTFYGSLEALKPTGHLVNFGQSSGPVAPLEMPQLAAKSLTVSRPILFHYTANPSAYQEMAKAAFDAFSKGFLTADTATSIPLQAAPDAHALLENRSGGGAVMLVP</sequence>
<dbReference type="Gene3D" id="3.40.50.720">
    <property type="entry name" value="NAD(P)-binding Rossmann-like Domain"/>
    <property type="match status" value="1"/>
</dbReference>
<gene>
    <name evidence="4" type="ORF">BXY66_0254</name>
</gene>